<proteinExistence type="predicted"/>
<dbReference type="Gene3D" id="3.40.190.10">
    <property type="entry name" value="Periplasmic binding protein-like II"/>
    <property type="match status" value="2"/>
</dbReference>
<dbReference type="PANTHER" id="PTHR30570">
    <property type="entry name" value="PERIPLASMIC PHOSPHATE BINDING COMPONENT OF PHOSPHATE ABC TRANSPORTER"/>
    <property type="match status" value="1"/>
</dbReference>
<evidence type="ECO:0000256" key="2">
    <source>
        <dbReference type="SAM" id="SignalP"/>
    </source>
</evidence>
<evidence type="ECO:0000313" key="4">
    <source>
        <dbReference type="EMBL" id="QGU05540.1"/>
    </source>
</evidence>
<protein>
    <submittedName>
        <fullName evidence="4">Phosphate-binding protein PstS</fullName>
    </submittedName>
</protein>
<gene>
    <name evidence="4" type="primary">pstS2</name>
    <name evidence="4" type="ORF">CETAM_11540</name>
</gene>
<dbReference type="SUPFAM" id="SSF53850">
    <property type="entry name" value="Periplasmic binding protein-like II"/>
    <property type="match status" value="1"/>
</dbReference>
<feature type="signal peptide" evidence="2">
    <location>
        <begin position="1"/>
        <end position="19"/>
    </location>
</feature>
<dbReference type="InterPro" id="IPR024370">
    <property type="entry name" value="PBP_domain"/>
</dbReference>
<evidence type="ECO:0000259" key="3">
    <source>
        <dbReference type="Pfam" id="PF12849"/>
    </source>
</evidence>
<accession>A0A6B8W6G5</accession>
<dbReference type="PANTHER" id="PTHR30570:SF1">
    <property type="entry name" value="PHOSPHATE-BINDING PROTEIN PSTS"/>
    <property type="match status" value="1"/>
</dbReference>
<dbReference type="Pfam" id="PF12849">
    <property type="entry name" value="PBP_like_2"/>
    <property type="match status" value="1"/>
</dbReference>
<name>A0A6B8W6G5_9CORY</name>
<reference evidence="4 5" key="1">
    <citation type="journal article" date="2021" name="Int. J. Syst. Evol. Microbiol.">
        <title>Classification of three corynebacterial strains isolated from a small paddock in North Rhine-Westphalia: proposal of &lt;i&gt;Corynebacterium kalinowskii&lt;/i&gt; sp. nov., &lt;i&gt;Corynebacterium comes&lt;/i&gt; sp. nov. and &lt;i&gt;Corynebacterium occultum&lt;/i&gt; sp. nov.</title>
        <authorList>
            <person name="Schaffert L."/>
            <person name="Ruwe M."/>
            <person name="Milse J."/>
            <person name="Hanuschka K."/>
            <person name="Ortseifen V."/>
            <person name="Droste J."/>
            <person name="Brandt D."/>
            <person name="Schl L."/>
            <person name="Kutter Y."/>
            <person name="Vinke S."/>
            <person name="Vieh P."/>
            <person name="Jacob L."/>
            <person name="L N.C."/>
            <person name="Schulte-Berndt E."/>
            <person name="Hain C."/>
            <person name="Linder M."/>
            <person name="Schmidt P."/>
            <person name="Wollenschl L."/>
            <person name="Luttermann T."/>
            <person name="Thieme E."/>
            <person name="Hassa J."/>
            <person name="Haak M."/>
            <person name="Wittchen M."/>
            <person name="Mentz A."/>
            <person name="Persicke M."/>
            <person name="Busche T."/>
            <person name="R C."/>
        </authorList>
    </citation>
    <scope>NUCLEOTIDE SEQUENCE [LARGE SCALE GENOMIC DNA]</scope>
    <source>
        <strain evidence="4 5">2019</strain>
    </source>
</reference>
<evidence type="ECO:0000256" key="1">
    <source>
        <dbReference type="ARBA" id="ARBA00022729"/>
    </source>
</evidence>
<dbReference type="AlphaFoldDB" id="A0A6B8W6G5"/>
<dbReference type="EMBL" id="CP046453">
    <property type="protein sequence ID" value="QGU05540.1"/>
    <property type="molecule type" value="Genomic_DNA"/>
</dbReference>
<dbReference type="InterPro" id="IPR050811">
    <property type="entry name" value="Phosphate_ABC_transporter"/>
</dbReference>
<feature type="chain" id="PRO_5038369410" evidence="2">
    <location>
        <begin position="20"/>
        <end position="321"/>
    </location>
</feature>
<evidence type="ECO:0000313" key="5">
    <source>
        <dbReference type="Proteomes" id="UP000425178"/>
    </source>
</evidence>
<dbReference type="KEGG" id="ccoe:CETAM_11540"/>
<keyword evidence="5" id="KW-1185">Reference proteome</keyword>
<organism evidence="4 5">
    <name type="scientific">Corynebacterium comes</name>
    <dbReference type="NCBI Taxonomy" id="2675218"/>
    <lineage>
        <taxon>Bacteria</taxon>
        <taxon>Bacillati</taxon>
        <taxon>Actinomycetota</taxon>
        <taxon>Actinomycetes</taxon>
        <taxon>Mycobacteriales</taxon>
        <taxon>Corynebacteriaceae</taxon>
        <taxon>Corynebacterium</taxon>
    </lineage>
</organism>
<keyword evidence="1 2" id="KW-0732">Signal</keyword>
<dbReference type="Proteomes" id="UP000425178">
    <property type="component" value="Chromosome"/>
</dbReference>
<sequence>MFALSCAIVLVGVSLSACATATDEPPILISGSASVEPITETMAHQAGARVEITAEGTTDGFDRFCRGETDINNASIPIPGRAATVDYQRMCQDNGVDYIELPVALGAVTLVVNDGLDVVDDLSLAQLEDLWSADSTVRRWSDLNPAWPDEEIGLYGRPEGSGTLEFFRDRLLGEEGRIRRDYQATDEIDQLSAWIAEDPNGIGFMEVGNYLATDGEIRRELKNLAVERVAPTRENTQDGRYPLSRPLFVYVATDSLREARVNDFMNHYVTHVEAVVPLAYHYPLPHDAYRLVRARLSARTTGSIFDGDPAETDVLEKLGGE</sequence>
<feature type="domain" description="PBP" evidence="3">
    <location>
        <begin position="20"/>
        <end position="266"/>
    </location>
</feature>